<feature type="domain" description="RNA polymerase sigma-70 region 2" evidence="5">
    <location>
        <begin position="7"/>
        <end position="72"/>
    </location>
</feature>
<evidence type="ECO:0000313" key="7">
    <source>
        <dbReference type="EMBL" id="KIP20273.1"/>
    </source>
</evidence>
<dbReference type="NCBIfam" id="TIGR02937">
    <property type="entry name" value="sigma70-ECF"/>
    <property type="match status" value="1"/>
</dbReference>
<evidence type="ECO:0000259" key="6">
    <source>
        <dbReference type="Pfam" id="PF08281"/>
    </source>
</evidence>
<keyword evidence="3" id="KW-0238">DNA-binding</keyword>
<dbReference type="NCBIfam" id="NF005248">
    <property type="entry name" value="PRK06759.1"/>
    <property type="match status" value="1"/>
</dbReference>
<evidence type="ECO:0000256" key="1">
    <source>
        <dbReference type="ARBA" id="ARBA00023015"/>
    </source>
</evidence>
<evidence type="ECO:0000256" key="3">
    <source>
        <dbReference type="ARBA" id="ARBA00023125"/>
    </source>
</evidence>
<evidence type="ECO:0000313" key="8">
    <source>
        <dbReference type="Proteomes" id="UP000032047"/>
    </source>
</evidence>
<keyword evidence="1" id="KW-0805">Transcription regulation</keyword>
<dbReference type="InterPro" id="IPR007627">
    <property type="entry name" value="RNA_pol_sigma70_r2"/>
</dbReference>
<accession>A0A0D0HQZ5</accession>
<evidence type="ECO:0000256" key="2">
    <source>
        <dbReference type="ARBA" id="ARBA00023082"/>
    </source>
</evidence>
<keyword evidence="4" id="KW-0804">Transcription</keyword>
<dbReference type="PANTHER" id="PTHR30385">
    <property type="entry name" value="SIGMA FACTOR F FLAGELLAR"/>
    <property type="match status" value="1"/>
</dbReference>
<protein>
    <submittedName>
        <fullName evidence="7">RNA polymerase sigma factor sigS</fullName>
    </submittedName>
</protein>
<dbReference type="AlphaFoldDB" id="A0A0D0HQZ5"/>
<feature type="domain" description="RNA polymerase sigma factor 70 region 4 type 2" evidence="6">
    <location>
        <begin position="98"/>
        <end position="146"/>
    </location>
</feature>
<dbReference type="SUPFAM" id="SSF88946">
    <property type="entry name" value="Sigma2 domain of RNA polymerase sigma factors"/>
    <property type="match status" value="1"/>
</dbReference>
<dbReference type="GO" id="GO:0016987">
    <property type="term" value="F:sigma factor activity"/>
    <property type="evidence" value="ECO:0007669"/>
    <property type="project" value="UniProtKB-KW"/>
</dbReference>
<dbReference type="Pfam" id="PF08281">
    <property type="entry name" value="Sigma70_r4_2"/>
    <property type="match status" value="1"/>
</dbReference>
<name>A0A0D0HQZ5_9BACL</name>
<dbReference type="GO" id="GO:0003677">
    <property type="term" value="F:DNA binding"/>
    <property type="evidence" value="ECO:0007669"/>
    <property type="project" value="UniProtKB-KW"/>
</dbReference>
<dbReference type="Pfam" id="PF04542">
    <property type="entry name" value="Sigma70_r2"/>
    <property type="match status" value="1"/>
</dbReference>
<sequence length="174" mass="21079">MSFEKIVDEYRPLISYMIRKLHIRRHVDEYMQIGLIALWEAYERYDETKGSFCTFAFKMIRWRIVSQLRKETKNVYVPLPEEYVLKEDVDFFANIVWEDALQYLTPRERIWLIRHVIEGKTLKQIADEEGVSINAVKQWRISAVKKLKRYVNCAAHPYSNTRHRRRAGRRRENV</sequence>
<dbReference type="InterPro" id="IPR013324">
    <property type="entry name" value="RNA_pol_sigma_r3/r4-like"/>
</dbReference>
<dbReference type="InterPro" id="IPR013325">
    <property type="entry name" value="RNA_pol_sigma_r2"/>
</dbReference>
<evidence type="ECO:0000259" key="5">
    <source>
        <dbReference type="Pfam" id="PF04542"/>
    </source>
</evidence>
<dbReference type="PATRIC" id="fig|265546.4.peg.2611"/>
<dbReference type="Proteomes" id="UP000032047">
    <property type="component" value="Unassembled WGS sequence"/>
</dbReference>
<dbReference type="RefSeq" id="WP_021095650.1">
    <property type="nucleotide sequence ID" value="NZ_ANOC01000051.1"/>
</dbReference>
<dbReference type="InterPro" id="IPR014284">
    <property type="entry name" value="RNA_pol_sigma-70_dom"/>
</dbReference>
<dbReference type="Gene3D" id="1.10.1740.10">
    <property type="match status" value="1"/>
</dbReference>
<dbReference type="InterPro" id="IPR013249">
    <property type="entry name" value="RNA_pol_sigma70_r4_t2"/>
</dbReference>
<keyword evidence="8" id="KW-1185">Reference proteome</keyword>
<dbReference type="InterPro" id="IPR036388">
    <property type="entry name" value="WH-like_DNA-bd_sf"/>
</dbReference>
<organism evidence="7 8">
    <name type="scientific">Anoxybacillus ayderensis</name>
    <dbReference type="NCBI Taxonomy" id="265546"/>
    <lineage>
        <taxon>Bacteria</taxon>
        <taxon>Bacillati</taxon>
        <taxon>Bacillota</taxon>
        <taxon>Bacilli</taxon>
        <taxon>Bacillales</taxon>
        <taxon>Anoxybacillaceae</taxon>
        <taxon>Anoxybacillus</taxon>
    </lineage>
</organism>
<reference evidence="7 8" key="1">
    <citation type="submission" date="2015-01" db="EMBL/GenBank/DDBJ databases">
        <title>Genome sequence of Anoxybacillus ayderensis strain AB04.</title>
        <authorList>
            <person name="Belduz A.O."/>
            <person name="Canakci S."/>
            <person name="Chan K.-G."/>
            <person name="Kahar U.M."/>
            <person name="Yaakob A.S."/>
            <person name="Chan C.S."/>
            <person name="Goh K.M."/>
        </authorList>
    </citation>
    <scope>NUCLEOTIDE SEQUENCE [LARGE SCALE GENOMIC DNA]</scope>
    <source>
        <strain evidence="7 8">AB04</strain>
    </source>
</reference>
<gene>
    <name evidence="7" type="ORF">JV16_02598</name>
</gene>
<dbReference type="EMBL" id="JXTG01000020">
    <property type="protein sequence ID" value="KIP20273.1"/>
    <property type="molecule type" value="Genomic_DNA"/>
</dbReference>
<dbReference type="SUPFAM" id="SSF88659">
    <property type="entry name" value="Sigma3 and sigma4 domains of RNA polymerase sigma factors"/>
    <property type="match status" value="1"/>
</dbReference>
<keyword evidence="2" id="KW-0731">Sigma factor</keyword>
<proteinExistence type="predicted"/>
<dbReference type="GO" id="GO:0006352">
    <property type="term" value="P:DNA-templated transcription initiation"/>
    <property type="evidence" value="ECO:0007669"/>
    <property type="project" value="InterPro"/>
</dbReference>
<dbReference type="CDD" id="cd06171">
    <property type="entry name" value="Sigma70_r4"/>
    <property type="match status" value="1"/>
</dbReference>
<evidence type="ECO:0000256" key="4">
    <source>
        <dbReference type="ARBA" id="ARBA00023163"/>
    </source>
</evidence>
<dbReference type="Gene3D" id="1.10.10.10">
    <property type="entry name" value="Winged helix-like DNA-binding domain superfamily/Winged helix DNA-binding domain"/>
    <property type="match status" value="1"/>
</dbReference>
<comment type="caution">
    <text evidence="7">The sequence shown here is derived from an EMBL/GenBank/DDBJ whole genome shotgun (WGS) entry which is preliminary data.</text>
</comment>